<sequence length="195" mass="20954">MEKSQDRNPPRQRHGGGGTIIASCALAAGFIILVSVVLTVVFFVLFRPRDPEIHISAVNLPQFTSVNGTASFYFAQFAAVRNPNRAAFSHYDSSLQVLYAGGQIGFMYIPAGEIAGGQTVYMSASFPIKSFPLVAATGGIVEVQSRMRMKGRVRVLIYFTHHIDAAGECDVGFSSTDGSFLATGVDSRSDPLGRI</sequence>
<feature type="domain" description="Late embryogenesis abundant protein LEA-2 subgroup" evidence="2">
    <location>
        <begin position="79"/>
        <end position="163"/>
    </location>
</feature>
<organism evidence="3 4">
    <name type="scientific">Dendrobium thyrsiflorum</name>
    <name type="common">Pinecone-like raceme dendrobium</name>
    <name type="synonym">Orchid</name>
    <dbReference type="NCBI Taxonomy" id="117978"/>
    <lineage>
        <taxon>Eukaryota</taxon>
        <taxon>Viridiplantae</taxon>
        <taxon>Streptophyta</taxon>
        <taxon>Embryophyta</taxon>
        <taxon>Tracheophyta</taxon>
        <taxon>Spermatophyta</taxon>
        <taxon>Magnoliopsida</taxon>
        <taxon>Liliopsida</taxon>
        <taxon>Asparagales</taxon>
        <taxon>Orchidaceae</taxon>
        <taxon>Epidendroideae</taxon>
        <taxon>Malaxideae</taxon>
        <taxon>Dendrobiinae</taxon>
        <taxon>Dendrobium</taxon>
    </lineage>
</organism>
<keyword evidence="4" id="KW-1185">Reference proteome</keyword>
<keyword evidence="1" id="KW-0472">Membrane</keyword>
<dbReference type="PROSITE" id="PS51257">
    <property type="entry name" value="PROKAR_LIPOPROTEIN"/>
    <property type="match status" value="1"/>
</dbReference>
<dbReference type="InterPro" id="IPR055301">
    <property type="entry name" value="Lea14-like_2"/>
</dbReference>
<dbReference type="InterPro" id="IPR004864">
    <property type="entry name" value="LEA_2"/>
</dbReference>
<accession>A0ABD0VJU9</accession>
<name>A0ABD0VJU9_DENTH</name>
<evidence type="ECO:0000313" key="3">
    <source>
        <dbReference type="EMBL" id="KAL0925339.1"/>
    </source>
</evidence>
<protein>
    <recommendedName>
        <fullName evidence="2">Late embryogenesis abundant protein LEA-2 subgroup domain-containing protein</fullName>
    </recommendedName>
</protein>
<dbReference type="AlphaFoldDB" id="A0ABD0VJU9"/>
<dbReference type="EMBL" id="JANQDX010000004">
    <property type="protein sequence ID" value="KAL0925339.1"/>
    <property type="molecule type" value="Genomic_DNA"/>
</dbReference>
<evidence type="ECO:0000256" key="1">
    <source>
        <dbReference type="SAM" id="Phobius"/>
    </source>
</evidence>
<dbReference type="Pfam" id="PF03168">
    <property type="entry name" value="LEA_2"/>
    <property type="match status" value="1"/>
</dbReference>
<feature type="transmembrane region" description="Helical" evidence="1">
    <location>
        <begin position="20"/>
        <end position="46"/>
    </location>
</feature>
<reference evidence="3 4" key="1">
    <citation type="journal article" date="2024" name="Plant Biotechnol. J.">
        <title>Dendrobium thyrsiflorum genome and its molecular insights into genes involved in important horticultural traits.</title>
        <authorList>
            <person name="Chen B."/>
            <person name="Wang J.Y."/>
            <person name="Zheng P.J."/>
            <person name="Li K.L."/>
            <person name="Liang Y.M."/>
            <person name="Chen X.F."/>
            <person name="Zhang C."/>
            <person name="Zhao X."/>
            <person name="He X."/>
            <person name="Zhang G.Q."/>
            <person name="Liu Z.J."/>
            <person name="Xu Q."/>
        </authorList>
    </citation>
    <scope>NUCLEOTIDE SEQUENCE [LARGE SCALE GENOMIC DNA]</scope>
    <source>
        <strain evidence="3">GZMU011</strain>
    </source>
</reference>
<proteinExistence type="predicted"/>
<comment type="caution">
    <text evidence="3">The sequence shown here is derived from an EMBL/GenBank/DDBJ whole genome shotgun (WGS) entry which is preliminary data.</text>
</comment>
<dbReference type="PANTHER" id="PTHR31852">
    <property type="entry name" value="LATE EMBRYOGENESIS ABUNDANT (LEA) HYDROXYPROLINE-RICH GLYCOPROTEIN FAMILY"/>
    <property type="match status" value="1"/>
</dbReference>
<keyword evidence="1" id="KW-1133">Transmembrane helix</keyword>
<dbReference type="Proteomes" id="UP001552299">
    <property type="component" value="Unassembled WGS sequence"/>
</dbReference>
<evidence type="ECO:0000259" key="2">
    <source>
        <dbReference type="Pfam" id="PF03168"/>
    </source>
</evidence>
<keyword evidence="1" id="KW-0812">Transmembrane</keyword>
<evidence type="ECO:0000313" key="4">
    <source>
        <dbReference type="Proteomes" id="UP001552299"/>
    </source>
</evidence>
<gene>
    <name evidence="3" type="ORF">M5K25_003660</name>
</gene>